<comment type="caution">
    <text evidence="2">The sequence shown here is derived from an EMBL/GenBank/DDBJ whole genome shotgun (WGS) entry which is preliminary data.</text>
</comment>
<dbReference type="AlphaFoldDB" id="A0A562ZP34"/>
<feature type="transmembrane region" description="Helical" evidence="1">
    <location>
        <begin position="93"/>
        <end position="113"/>
    </location>
</feature>
<protein>
    <submittedName>
        <fullName evidence="2">Uncharacterized protein</fullName>
    </submittedName>
</protein>
<dbReference type="OrthoDB" id="8779206at2"/>
<name>A0A562ZP34_9BURK</name>
<sequence>MRNLFYRTLGGLGVAVYLRHLVFGLIFPALLYYDHRNKIDQVTLQSYLLVIGNCVLYPYARFAYERVINFILGDNFFLVNAGLMLFTKLITMAICWTLAIFMAPIGLLFLFFLTDSDS</sequence>
<dbReference type="RefSeq" id="WP_145894227.1">
    <property type="nucleotide sequence ID" value="NZ_VOBQ01000013.1"/>
</dbReference>
<keyword evidence="3" id="KW-1185">Reference proteome</keyword>
<keyword evidence="1" id="KW-0812">Transmembrane</keyword>
<dbReference type="EMBL" id="VOBQ01000013">
    <property type="protein sequence ID" value="TWO70157.1"/>
    <property type="molecule type" value="Genomic_DNA"/>
</dbReference>
<reference evidence="2 3" key="1">
    <citation type="submission" date="2019-07" db="EMBL/GenBank/DDBJ databases">
        <title>Caenimonas sedimenti sp. nov., isolated from activated sludge.</title>
        <authorList>
            <person name="Xu J."/>
        </authorList>
    </citation>
    <scope>NUCLEOTIDE SEQUENCE [LARGE SCALE GENOMIC DNA]</scope>
    <source>
        <strain evidence="2 3">HX-9-20</strain>
    </source>
</reference>
<feature type="transmembrane region" description="Helical" evidence="1">
    <location>
        <begin position="44"/>
        <end position="60"/>
    </location>
</feature>
<feature type="transmembrane region" description="Helical" evidence="1">
    <location>
        <begin position="12"/>
        <end position="32"/>
    </location>
</feature>
<feature type="transmembrane region" description="Helical" evidence="1">
    <location>
        <begin position="66"/>
        <end position="86"/>
    </location>
</feature>
<accession>A0A562ZP34</accession>
<keyword evidence="1" id="KW-1133">Transmembrane helix</keyword>
<gene>
    <name evidence="2" type="ORF">FN976_16960</name>
</gene>
<organism evidence="2 3">
    <name type="scientific">Caenimonas sedimenti</name>
    <dbReference type="NCBI Taxonomy" id="2596921"/>
    <lineage>
        <taxon>Bacteria</taxon>
        <taxon>Pseudomonadati</taxon>
        <taxon>Pseudomonadota</taxon>
        <taxon>Betaproteobacteria</taxon>
        <taxon>Burkholderiales</taxon>
        <taxon>Comamonadaceae</taxon>
        <taxon>Caenimonas</taxon>
    </lineage>
</organism>
<keyword evidence="1" id="KW-0472">Membrane</keyword>
<dbReference type="Proteomes" id="UP000318199">
    <property type="component" value="Unassembled WGS sequence"/>
</dbReference>
<proteinExistence type="predicted"/>
<evidence type="ECO:0000313" key="2">
    <source>
        <dbReference type="EMBL" id="TWO70157.1"/>
    </source>
</evidence>
<evidence type="ECO:0000313" key="3">
    <source>
        <dbReference type="Proteomes" id="UP000318199"/>
    </source>
</evidence>
<evidence type="ECO:0000256" key="1">
    <source>
        <dbReference type="SAM" id="Phobius"/>
    </source>
</evidence>